<organism evidence="1">
    <name type="scientific">viral metagenome</name>
    <dbReference type="NCBI Taxonomy" id="1070528"/>
    <lineage>
        <taxon>unclassified sequences</taxon>
        <taxon>metagenomes</taxon>
        <taxon>organismal metagenomes</taxon>
    </lineage>
</organism>
<dbReference type="EMBL" id="MN740688">
    <property type="protein sequence ID" value="QHU07834.1"/>
    <property type="molecule type" value="Genomic_DNA"/>
</dbReference>
<reference evidence="1" key="1">
    <citation type="journal article" date="2020" name="Nature">
        <title>Giant virus diversity and host interactions through global metagenomics.</title>
        <authorList>
            <person name="Schulz F."/>
            <person name="Roux S."/>
            <person name="Paez-Espino D."/>
            <person name="Jungbluth S."/>
            <person name="Walsh D.A."/>
            <person name="Denef V.J."/>
            <person name="McMahon K.D."/>
            <person name="Konstantinidis K.T."/>
            <person name="Eloe-Fadrosh E.A."/>
            <person name="Kyrpides N.C."/>
            <person name="Woyke T."/>
        </authorList>
    </citation>
    <scope>NUCLEOTIDE SEQUENCE</scope>
    <source>
        <strain evidence="1">GVMAG-S-1041349-163</strain>
    </source>
</reference>
<dbReference type="AlphaFoldDB" id="A0A6C0JVT4"/>
<accession>A0A6C0JVT4</accession>
<sequence>MNNWLWVLVFVLLFLIVYENFSNYKEFFEKCVNLLSDDSLWNKTENIEFNNCYSYAFTDMSSNKTHEKPQPGEKGKYENLDHSNNEYSCSIMIKKTLSDFPDAVFLGNDPSINAIECDCSQCVEGCSNHMVFLAIDQENEDYHFYRRNTNKLWTHKPGSLPIDHYDSNNIIISNPYYSGKNFPDFNYKTNCGFFCTKTHNII</sequence>
<name>A0A6C0JVT4_9ZZZZ</name>
<protein>
    <submittedName>
        <fullName evidence="1">Uncharacterized protein</fullName>
    </submittedName>
</protein>
<proteinExistence type="predicted"/>
<evidence type="ECO:0000313" key="1">
    <source>
        <dbReference type="EMBL" id="QHU07834.1"/>
    </source>
</evidence>